<keyword evidence="2" id="KW-0813">Transport</keyword>
<comment type="caution">
    <text evidence="8">The sequence shown here is derived from an EMBL/GenBank/DDBJ whole genome shotgun (WGS) entry which is preliminary data.</text>
</comment>
<feature type="transmembrane region" description="Helical" evidence="6">
    <location>
        <begin position="45"/>
        <end position="62"/>
    </location>
</feature>
<keyword evidence="3 6" id="KW-0812">Transmembrane</keyword>
<dbReference type="PANTHER" id="PTHR43791">
    <property type="entry name" value="PERMEASE-RELATED"/>
    <property type="match status" value="1"/>
</dbReference>
<feature type="transmembrane region" description="Helical" evidence="6">
    <location>
        <begin position="304"/>
        <end position="329"/>
    </location>
</feature>
<feature type="domain" description="Major facilitator superfamily (MFS) profile" evidence="7">
    <location>
        <begin position="47"/>
        <end position="453"/>
    </location>
</feature>
<evidence type="ECO:0000256" key="5">
    <source>
        <dbReference type="ARBA" id="ARBA00023136"/>
    </source>
</evidence>
<dbReference type="SUPFAM" id="SSF103473">
    <property type="entry name" value="MFS general substrate transporter"/>
    <property type="match status" value="1"/>
</dbReference>
<dbReference type="Pfam" id="PF07690">
    <property type="entry name" value="MFS_1"/>
    <property type="match status" value="1"/>
</dbReference>
<keyword evidence="5 6" id="KW-0472">Membrane</keyword>
<feature type="transmembrane region" description="Helical" evidence="6">
    <location>
        <begin position="111"/>
        <end position="131"/>
    </location>
</feature>
<evidence type="ECO:0000256" key="4">
    <source>
        <dbReference type="ARBA" id="ARBA00022989"/>
    </source>
</evidence>
<feature type="transmembrane region" description="Helical" evidence="6">
    <location>
        <begin position="341"/>
        <end position="362"/>
    </location>
</feature>
<feature type="transmembrane region" description="Helical" evidence="6">
    <location>
        <begin position="82"/>
        <end position="99"/>
    </location>
</feature>
<dbReference type="PANTHER" id="PTHR43791:SF36">
    <property type="entry name" value="TRANSPORTER, PUTATIVE (AFU_ORTHOLOGUE AFUA_6G08340)-RELATED"/>
    <property type="match status" value="1"/>
</dbReference>
<feature type="transmembrane region" description="Helical" evidence="6">
    <location>
        <begin position="137"/>
        <end position="158"/>
    </location>
</feature>
<evidence type="ECO:0000313" key="8">
    <source>
        <dbReference type="EMBL" id="GMI53380.1"/>
    </source>
</evidence>
<name>A0ABQ6NBB5_9STRA</name>
<feature type="transmembrane region" description="Helical" evidence="6">
    <location>
        <begin position="431"/>
        <end position="449"/>
    </location>
</feature>
<evidence type="ECO:0000313" key="9">
    <source>
        <dbReference type="Proteomes" id="UP001165060"/>
    </source>
</evidence>
<dbReference type="InterPro" id="IPR020846">
    <property type="entry name" value="MFS_dom"/>
</dbReference>
<evidence type="ECO:0000256" key="3">
    <source>
        <dbReference type="ARBA" id="ARBA00022692"/>
    </source>
</evidence>
<accession>A0ABQ6NBB5</accession>
<evidence type="ECO:0000256" key="6">
    <source>
        <dbReference type="SAM" id="Phobius"/>
    </source>
</evidence>
<comment type="subcellular location">
    <subcellularLocation>
        <location evidence="1">Membrane</location>
        <topology evidence="1">Multi-pass membrane protein</topology>
    </subcellularLocation>
</comment>
<organism evidence="8 9">
    <name type="scientific">Tetraparma gracilis</name>
    <dbReference type="NCBI Taxonomy" id="2962635"/>
    <lineage>
        <taxon>Eukaryota</taxon>
        <taxon>Sar</taxon>
        <taxon>Stramenopiles</taxon>
        <taxon>Ochrophyta</taxon>
        <taxon>Bolidophyceae</taxon>
        <taxon>Parmales</taxon>
        <taxon>Triparmaceae</taxon>
        <taxon>Tetraparma</taxon>
    </lineage>
</organism>
<feature type="transmembrane region" description="Helical" evidence="6">
    <location>
        <begin position="272"/>
        <end position="292"/>
    </location>
</feature>
<feature type="transmembrane region" description="Helical" evidence="6">
    <location>
        <begin position="170"/>
        <end position="191"/>
    </location>
</feature>
<dbReference type="Proteomes" id="UP001165060">
    <property type="component" value="Unassembled WGS sequence"/>
</dbReference>
<evidence type="ECO:0000256" key="2">
    <source>
        <dbReference type="ARBA" id="ARBA00022448"/>
    </source>
</evidence>
<gene>
    <name evidence="8" type="ORF">TeGR_g1617</name>
</gene>
<reference evidence="8 9" key="1">
    <citation type="journal article" date="2023" name="Commun. Biol.">
        <title>Genome analysis of Parmales, the sister group of diatoms, reveals the evolutionary specialization of diatoms from phago-mixotrophs to photoautotrophs.</title>
        <authorList>
            <person name="Ban H."/>
            <person name="Sato S."/>
            <person name="Yoshikawa S."/>
            <person name="Yamada K."/>
            <person name="Nakamura Y."/>
            <person name="Ichinomiya M."/>
            <person name="Sato N."/>
            <person name="Blanc-Mathieu R."/>
            <person name="Endo H."/>
            <person name="Kuwata A."/>
            <person name="Ogata H."/>
        </authorList>
    </citation>
    <scope>NUCLEOTIDE SEQUENCE [LARGE SCALE GENOMIC DNA]</scope>
</reference>
<feature type="transmembrane region" description="Helical" evidence="6">
    <location>
        <begin position="211"/>
        <end position="228"/>
    </location>
</feature>
<evidence type="ECO:0000256" key="1">
    <source>
        <dbReference type="ARBA" id="ARBA00004141"/>
    </source>
</evidence>
<evidence type="ECO:0000259" key="7">
    <source>
        <dbReference type="PROSITE" id="PS50850"/>
    </source>
</evidence>
<keyword evidence="4 6" id="KW-1133">Transmembrane helix</keyword>
<dbReference type="InterPro" id="IPR036259">
    <property type="entry name" value="MFS_trans_sf"/>
</dbReference>
<dbReference type="PROSITE" id="PS50850">
    <property type="entry name" value="MFS"/>
    <property type="match status" value="1"/>
</dbReference>
<proteinExistence type="predicted"/>
<feature type="transmembrane region" description="Helical" evidence="6">
    <location>
        <begin position="368"/>
        <end position="390"/>
    </location>
</feature>
<protein>
    <recommendedName>
        <fullName evidence="7">Major facilitator superfamily (MFS) profile domain-containing protein</fullName>
    </recommendedName>
</protein>
<dbReference type="InterPro" id="IPR011701">
    <property type="entry name" value="MFS"/>
</dbReference>
<sequence>MTPGNDSLTIKLSDQTSESSVDAAALLHDSASAVEMRSIVKKMRARLIPLLFVLSFVSYLDRTNLAFVADDMQATLSLSDKVYSLGAGFFFVTYSTMQIPSNRLLRRFGGIQWICFLSIAWGLSTCGMAVVTGEWSFYWVRALLGLFEAGFFPGTMVYLRVFFTTDDFGLAWGTVMSATSLALMSGGPVIAGIEAFSEAAFPDFDTWRMCFIVQGGAAVLIGVVLWFFQPRDIKSCAFLTDREKGLVQREVAKTKEPPGEPDLFEVMTLPTLWGFAIHWLVFSLPYWGFIYWTPKIINEIEDGAVSATAVLFLSSVPYTGAVIGNLTIARLAEKAGTRSRFGYVGVAMALATVGFTIGSVFTDKTARLVGLTVSGAGLWGSYGPLWSMIAQEASSTTDKGSYMAATNGIGTIGGFLGPYAVAAFATRAESFAFFAGCAALSMVFLYGAVKKTKSGLVLW</sequence>
<keyword evidence="9" id="KW-1185">Reference proteome</keyword>
<dbReference type="EMBL" id="BRYB01006253">
    <property type="protein sequence ID" value="GMI53380.1"/>
    <property type="molecule type" value="Genomic_DNA"/>
</dbReference>
<feature type="transmembrane region" description="Helical" evidence="6">
    <location>
        <begin position="402"/>
        <end position="425"/>
    </location>
</feature>
<dbReference type="Gene3D" id="1.20.1250.20">
    <property type="entry name" value="MFS general substrate transporter like domains"/>
    <property type="match status" value="2"/>
</dbReference>